<feature type="transmembrane region" description="Helical" evidence="16">
    <location>
        <begin position="282"/>
        <end position="305"/>
    </location>
</feature>
<keyword evidence="13 16" id="KW-1133">Transmembrane helix</keyword>
<evidence type="ECO:0000256" key="8">
    <source>
        <dbReference type="ARBA" id="ARBA00022553"/>
    </source>
</evidence>
<evidence type="ECO:0000256" key="5">
    <source>
        <dbReference type="ARBA" id="ARBA00021825"/>
    </source>
</evidence>
<evidence type="ECO:0000256" key="11">
    <source>
        <dbReference type="ARBA" id="ARBA00022683"/>
    </source>
</evidence>
<dbReference type="PANTHER" id="PTHR30181:SF2">
    <property type="entry name" value="PTS SYSTEM MANNITOL-SPECIFIC EIICBA COMPONENT"/>
    <property type="match status" value="1"/>
</dbReference>
<dbReference type="InterPro" id="IPR004718">
    <property type="entry name" value="PTS_IIC_mtl"/>
</dbReference>
<dbReference type="Pfam" id="PF02378">
    <property type="entry name" value="PTS_EIIC"/>
    <property type="match status" value="1"/>
</dbReference>
<keyword evidence="14 16" id="KW-0472">Membrane</keyword>
<dbReference type="RefSeq" id="WP_217819702.1">
    <property type="nucleotide sequence ID" value="NZ_JAHHVA010000016.1"/>
</dbReference>
<evidence type="ECO:0000256" key="2">
    <source>
        <dbReference type="ARBA" id="ARBA00002434"/>
    </source>
</evidence>
<dbReference type="CDD" id="cd05567">
    <property type="entry name" value="PTS_IIB_mannitol"/>
    <property type="match status" value="2"/>
</dbReference>
<evidence type="ECO:0000256" key="14">
    <source>
        <dbReference type="ARBA" id="ARBA00023136"/>
    </source>
</evidence>
<evidence type="ECO:0000259" key="18">
    <source>
        <dbReference type="PROSITE" id="PS51104"/>
    </source>
</evidence>
<evidence type="ECO:0000256" key="12">
    <source>
        <dbReference type="ARBA" id="ARBA00022692"/>
    </source>
</evidence>
<comment type="function">
    <text evidence="2">The phosphoenolpyruvate-dependent sugar phosphotransferase system (sugar PTS), a major carbohydrate active transport system, catalyzes the phosphorylation of incoming sugar substrates concomitantly with their translocation across the cell membrane. The enzyme II CmtAB PTS system is involved in D-mannitol transport.</text>
</comment>
<dbReference type="PROSITE" id="PS51104">
    <property type="entry name" value="PTS_EIIC_TYPE_2"/>
    <property type="match status" value="1"/>
</dbReference>
<dbReference type="InterPro" id="IPR013014">
    <property type="entry name" value="PTS_EIIC_2"/>
</dbReference>
<dbReference type="SUPFAM" id="SSF52794">
    <property type="entry name" value="PTS system IIB component-like"/>
    <property type="match status" value="2"/>
</dbReference>
<keyword evidence="12 16" id="KW-0812">Transmembrane</keyword>
<evidence type="ECO:0000256" key="15">
    <source>
        <dbReference type="ARBA" id="ARBA00033349"/>
    </source>
</evidence>
<feature type="transmembrane region" description="Helical" evidence="16">
    <location>
        <begin position="257"/>
        <end position="275"/>
    </location>
</feature>
<dbReference type="EC" id="2.7.1.197" evidence="4"/>
<evidence type="ECO:0000256" key="6">
    <source>
        <dbReference type="ARBA" id="ARBA00022448"/>
    </source>
</evidence>
<feature type="transmembrane region" description="Helical" evidence="16">
    <location>
        <begin position="143"/>
        <end position="164"/>
    </location>
</feature>
<dbReference type="InterPro" id="IPR003352">
    <property type="entry name" value="PTS_EIIC"/>
</dbReference>
<protein>
    <recommendedName>
        <fullName evidence="5">PTS system mannitol-specific EIICB component</fullName>
        <ecNumber evidence="4">2.7.1.197</ecNumber>
    </recommendedName>
    <alternativeName>
        <fullName evidence="15">EIICB-Mtl</fullName>
    </alternativeName>
</protein>
<feature type="domain" description="PTS EIIB type-2" evidence="17">
    <location>
        <begin position="390"/>
        <end position="482"/>
    </location>
</feature>
<feature type="domain" description="PTS EIIB type-2" evidence="17">
    <location>
        <begin position="496"/>
        <end position="585"/>
    </location>
</feature>
<proteinExistence type="predicted"/>
<dbReference type="GO" id="GO:0009401">
    <property type="term" value="P:phosphoenolpyruvate-dependent sugar phosphotransferase system"/>
    <property type="evidence" value="ECO:0007669"/>
    <property type="project" value="UniProtKB-KW"/>
</dbReference>
<keyword evidence="11" id="KW-0598">Phosphotransferase system</keyword>
<keyword evidence="6" id="KW-0813">Transport</keyword>
<dbReference type="InterPro" id="IPR029503">
    <property type="entry name" value="PTS_EIIB_mannitol"/>
</dbReference>
<keyword evidence="8" id="KW-0597">Phosphoprotein</keyword>
<feature type="transmembrane region" description="Helical" evidence="16">
    <location>
        <begin position="224"/>
        <end position="245"/>
    </location>
</feature>
<dbReference type="PROSITE" id="PS51099">
    <property type="entry name" value="PTS_EIIB_TYPE_2"/>
    <property type="match status" value="2"/>
</dbReference>
<sequence length="585" mass="62655">METFSNNNNSNNKSSIKKKVQSFGAFLSGMVMPNIAAFIAWGLITALFIKTGWIPNEKMAKMVDPMVKYMLPLLIGYQGGKLVYDTRGGVVGAIATMGVVIGAPIPMFIGAMIMGPLGGYLIKKIDKVIQDKIPTGFEMLINNFSAGILAAILAGLAYTFIGPVVATISTGLGDIALYITNKGFLPLIAIILEPAKVLFLNNAINQGIFSPLGIEQVQKLGKSIFFLLEPNPGPGFGILLAYWLYGKGTSKESAPGAIIIQFFGGIHEIYFPYILMKPILIIAAICGGLCGDLVFVLFHAGLVAVPSPGSIFSLMAMSPKGGQPAVLLGVAAAAVASFLVASIILKGSSKETVSDDFDKAQSKVSAIKQESKGSLNSNSNSTVRAKSDINSIVFACDAGMGSSAMGESLLKKQLKDAGIEGIKVEHYSVDSIPKGTDVVFVQENLSERAGNSAPDAEIITVKNFLDRARYQEFIQRLKNDSDDNSNNIVNEKSDINFVVFACDAGMGSSAMGESLLKKQLKDAGIEGIKVEHYSVDSIPKDTDVVFVQENLSERARNSAPDAEIITVKNFLDRARYQEFINRLKK</sequence>
<dbReference type="PANTHER" id="PTHR30181">
    <property type="entry name" value="MANNITOL PERMEASE IIC COMPONENT"/>
    <property type="match status" value="1"/>
</dbReference>
<accession>A0A0A7HJG4</accession>
<evidence type="ECO:0000256" key="7">
    <source>
        <dbReference type="ARBA" id="ARBA00022475"/>
    </source>
</evidence>
<organism evidence="19">
    <name type="scientific">Clostridium tyrobutyricum</name>
    <dbReference type="NCBI Taxonomy" id="1519"/>
    <lineage>
        <taxon>Bacteria</taxon>
        <taxon>Bacillati</taxon>
        <taxon>Bacillota</taxon>
        <taxon>Clostridia</taxon>
        <taxon>Eubacteriales</taxon>
        <taxon>Clostridiaceae</taxon>
        <taxon>Clostridium</taxon>
    </lineage>
</organism>
<dbReference type="GO" id="GO:0090563">
    <property type="term" value="F:protein-phosphocysteine-sugar phosphotransferase activity"/>
    <property type="evidence" value="ECO:0007669"/>
    <property type="project" value="TreeGrafter"/>
</dbReference>
<dbReference type="GO" id="GO:0005886">
    <property type="term" value="C:plasma membrane"/>
    <property type="evidence" value="ECO:0007669"/>
    <property type="project" value="UniProtKB-SubCell"/>
</dbReference>
<evidence type="ECO:0000313" key="19">
    <source>
        <dbReference type="EMBL" id="AIZ03765.1"/>
    </source>
</evidence>
<evidence type="ECO:0000256" key="13">
    <source>
        <dbReference type="ARBA" id="ARBA00022989"/>
    </source>
</evidence>
<dbReference type="AlphaFoldDB" id="A0A0A7HJG4"/>
<dbReference type="GO" id="GO:0022872">
    <property type="term" value="F:protein-N(PI)-phosphohistidine-mannitol phosphotransferase system transmembrane transporter activity"/>
    <property type="evidence" value="ECO:0007669"/>
    <property type="project" value="InterPro"/>
</dbReference>
<dbReference type="Gene3D" id="3.40.50.2300">
    <property type="match status" value="2"/>
</dbReference>
<dbReference type="EMBL" id="KM108113">
    <property type="protein sequence ID" value="AIZ03765.1"/>
    <property type="molecule type" value="Genomic_DNA"/>
</dbReference>
<feature type="transmembrane region" description="Helical" evidence="16">
    <location>
        <begin position="90"/>
        <end position="122"/>
    </location>
</feature>
<comment type="catalytic activity">
    <reaction evidence="1">
        <text>D-mannitol(out) + N(pros)-phospho-L-histidyl-[protein] = D-mannitol 1-phosphate(in) + L-histidyl-[protein]</text>
        <dbReference type="Rhea" id="RHEA:33363"/>
        <dbReference type="Rhea" id="RHEA-COMP:9745"/>
        <dbReference type="Rhea" id="RHEA-COMP:9746"/>
        <dbReference type="ChEBI" id="CHEBI:16899"/>
        <dbReference type="ChEBI" id="CHEBI:29979"/>
        <dbReference type="ChEBI" id="CHEBI:61381"/>
        <dbReference type="ChEBI" id="CHEBI:64837"/>
        <dbReference type="EC" id="2.7.1.197"/>
    </reaction>
</comment>
<dbReference type="NCBIfam" id="NF011663">
    <property type="entry name" value="PRK15083.1"/>
    <property type="match status" value="1"/>
</dbReference>
<keyword evidence="7" id="KW-1003">Cell membrane</keyword>
<evidence type="ECO:0000256" key="4">
    <source>
        <dbReference type="ARBA" id="ARBA00011909"/>
    </source>
</evidence>
<reference evidence="19" key="1">
    <citation type="submission" date="2014-07" db="EMBL/GenBank/DDBJ databases">
        <title>Clostridium tyrobutyricum BAS7.</title>
        <authorList>
            <person name="Kim S."/>
            <person name="Choi O."/>
            <person name="Woo H.M."/>
            <person name="Sang B.-I."/>
            <person name="Um Y."/>
        </authorList>
    </citation>
    <scope>NUCLEOTIDE SEQUENCE</scope>
    <source>
        <strain evidence="19">BAS7</strain>
    </source>
</reference>
<name>A0A0A7HJG4_CLOTY</name>
<dbReference type="InterPro" id="IPR036095">
    <property type="entry name" value="PTS_EIIB-like_sf"/>
</dbReference>
<evidence type="ECO:0000256" key="1">
    <source>
        <dbReference type="ARBA" id="ARBA00001655"/>
    </source>
</evidence>
<evidence type="ECO:0000259" key="17">
    <source>
        <dbReference type="PROSITE" id="PS51099"/>
    </source>
</evidence>
<gene>
    <name evidence="19" type="primary">mtlA</name>
    <name evidence="19" type="ORF">CTB_27160</name>
</gene>
<dbReference type="InterPro" id="IPR050893">
    <property type="entry name" value="Sugar_PTS"/>
</dbReference>
<keyword evidence="10" id="KW-0808">Transferase</keyword>
<feature type="transmembrane region" description="Helical" evidence="16">
    <location>
        <begin position="325"/>
        <end position="345"/>
    </location>
</feature>
<keyword evidence="9" id="KW-0762">Sugar transport</keyword>
<dbReference type="InterPro" id="IPR013011">
    <property type="entry name" value="PTS_EIIB_2"/>
</dbReference>
<evidence type="ECO:0000256" key="9">
    <source>
        <dbReference type="ARBA" id="ARBA00022597"/>
    </source>
</evidence>
<evidence type="ECO:0000256" key="3">
    <source>
        <dbReference type="ARBA" id="ARBA00004651"/>
    </source>
</evidence>
<comment type="subcellular location">
    <subcellularLocation>
        <location evidence="3">Cell membrane</location>
        <topology evidence="3">Multi-pass membrane protein</topology>
    </subcellularLocation>
</comment>
<dbReference type="InterPro" id="IPR003501">
    <property type="entry name" value="PTS_EIIB_2/3"/>
</dbReference>
<dbReference type="NCBIfam" id="TIGR00851">
    <property type="entry name" value="mtlA"/>
    <property type="match status" value="1"/>
</dbReference>
<feature type="domain" description="PTS EIIC type-2" evidence="18">
    <location>
        <begin position="23"/>
        <end position="352"/>
    </location>
</feature>
<evidence type="ECO:0000256" key="10">
    <source>
        <dbReference type="ARBA" id="ARBA00022679"/>
    </source>
</evidence>
<evidence type="ECO:0000256" key="16">
    <source>
        <dbReference type="SAM" id="Phobius"/>
    </source>
</evidence>
<dbReference type="Pfam" id="PF02302">
    <property type="entry name" value="PTS_IIB"/>
    <property type="match status" value="2"/>
</dbReference>